<evidence type="ECO:0000313" key="2">
    <source>
        <dbReference type="EMBL" id="GBN52004.1"/>
    </source>
</evidence>
<organism evidence="2 3">
    <name type="scientific">Araneus ventricosus</name>
    <name type="common">Orbweaver spider</name>
    <name type="synonym">Epeira ventricosa</name>
    <dbReference type="NCBI Taxonomy" id="182803"/>
    <lineage>
        <taxon>Eukaryota</taxon>
        <taxon>Metazoa</taxon>
        <taxon>Ecdysozoa</taxon>
        <taxon>Arthropoda</taxon>
        <taxon>Chelicerata</taxon>
        <taxon>Arachnida</taxon>
        <taxon>Araneae</taxon>
        <taxon>Araneomorphae</taxon>
        <taxon>Entelegynae</taxon>
        <taxon>Araneoidea</taxon>
        <taxon>Araneidae</taxon>
        <taxon>Araneus</taxon>
    </lineage>
</organism>
<sequence length="102" mass="12241">MRSDFYSCSLKDKVDSRPSRDTRRKDTRQVDLPDRLIPVRMSTENRMKKSVKQESIKIVHRRLRPVRMRVQIMDSLEMRLDRPTDSQPFEGFAPKFYTDLHS</sequence>
<accession>A0A4Y2PL27</accession>
<proteinExistence type="predicted"/>
<evidence type="ECO:0000256" key="1">
    <source>
        <dbReference type="SAM" id="MobiDB-lite"/>
    </source>
</evidence>
<protein>
    <submittedName>
        <fullName evidence="2">Uncharacterized protein</fullName>
    </submittedName>
</protein>
<feature type="compositionally biased region" description="Basic and acidic residues" evidence="1">
    <location>
        <begin position="10"/>
        <end position="30"/>
    </location>
</feature>
<reference evidence="2 3" key="1">
    <citation type="journal article" date="2019" name="Sci. Rep.">
        <title>Orb-weaving spider Araneus ventricosus genome elucidates the spidroin gene catalogue.</title>
        <authorList>
            <person name="Kono N."/>
            <person name="Nakamura H."/>
            <person name="Ohtoshi R."/>
            <person name="Moran D.A.P."/>
            <person name="Shinohara A."/>
            <person name="Yoshida Y."/>
            <person name="Fujiwara M."/>
            <person name="Mori M."/>
            <person name="Tomita M."/>
            <person name="Arakawa K."/>
        </authorList>
    </citation>
    <scope>NUCLEOTIDE SEQUENCE [LARGE SCALE GENOMIC DNA]</scope>
</reference>
<gene>
    <name evidence="2" type="ORF">AVEN_179271_1</name>
</gene>
<feature type="region of interest" description="Disordered" evidence="1">
    <location>
        <begin position="1"/>
        <end position="30"/>
    </location>
</feature>
<keyword evidence="3" id="KW-1185">Reference proteome</keyword>
<name>A0A4Y2PL27_ARAVE</name>
<dbReference type="EMBL" id="BGPR01294014">
    <property type="protein sequence ID" value="GBN52004.1"/>
    <property type="molecule type" value="Genomic_DNA"/>
</dbReference>
<evidence type="ECO:0000313" key="3">
    <source>
        <dbReference type="Proteomes" id="UP000499080"/>
    </source>
</evidence>
<dbReference type="Proteomes" id="UP000499080">
    <property type="component" value="Unassembled WGS sequence"/>
</dbReference>
<dbReference type="AlphaFoldDB" id="A0A4Y2PL27"/>
<comment type="caution">
    <text evidence="2">The sequence shown here is derived from an EMBL/GenBank/DDBJ whole genome shotgun (WGS) entry which is preliminary data.</text>
</comment>